<keyword evidence="3" id="KW-1185">Reference proteome</keyword>
<dbReference type="OrthoDB" id="929369at2759"/>
<feature type="region of interest" description="Disordered" evidence="1">
    <location>
        <begin position="163"/>
        <end position="187"/>
    </location>
</feature>
<proteinExistence type="predicted"/>
<evidence type="ECO:0000313" key="3">
    <source>
        <dbReference type="Proteomes" id="UP000250235"/>
    </source>
</evidence>
<organism evidence="2 3">
    <name type="scientific">Dorcoceras hygrometricum</name>
    <dbReference type="NCBI Taxonomy" id="472368"/>
    <lineage>
        <taxon>Eukaryota</taxon>
        <taxon>Viridiplantae</taxon>
        <taxon>Streptophyta</taxon>
        <taxon>Embryophyta</taxon>
        <taxon>Tracheophyta</taxon>
        <taxon>Spermatophyta</taxon>
        <taxon>Magnoliopsida</taxon>
        <taxon>eudicotyledons</taxon>
        <taxon>Gunneridae</taxon>
        <taxon>Pentapetalae</taxon>
        <taxon>asterids</taxon>
        <taxon>lamiids</taxon>
        <taxon>Lamiales</taxon>
        <taxon>Gesneriaceae</taxon>
        <taxon>Didymocarpoideae</taxon>
        <taxon>Trichosporeae</taxon>
        <taxon>Loxocarpinae</taxon>
        <taxon>Dorcoceras</taxon>
    </lineage>
</organism>
<evidence type="ECO:0008006" key="4">
    <source>
        <dbReference type="Google" id="ProtNLM"/>
    </source>
</evidence>
<evidence type="ECO:0000313" key="2">
    <source>
        <dbReference type="EMBL" id="KZV33535.1"/>
    </source>
</evidence>
<reference evidence="2 3" key="1">
    <citation type="journal article" date="2015" name="Proc. Natl. Acad. Sci. U.S.A.">
        <title>The resurrection genome of Boea hygrometrica: A blueprint for survival of dehydration.</title>
        <authorList>
            <person name="Xiao L."/>
            <person name="Yang G."/>
            <person name="Zhang L."/>
            <person name="Yang X."/>
            <person name="Zhao S."/>
            <person name="Ji Z."/>
            <person name="Zhou Q."/>
            <person name="Hu M."/>
            <person name="Wang Y."/>
            <person name="Chen M."/>
            <person name="Xu Y."/>
            <person name="Jin H."/>
            <person name="Xiao X."/>
            <person name="Hu G."/>
            <person name="Bao F."/>
            <person name="Hu Y."/>
            <person name="Wan P."/>
            <person name="Li L."/>
            <person name="Deng X."/>
            <person name="Kuang T."/>
            <person name="Xiang C."/>
            <person name="Zhu J.K."/>
            <person name="Oliver M.J."/>
            <person name="He Y."/>
        </authorList>
    </citation>
    <scope>NUCLEOTIDE SEQUENCE [LARGE SCALE GENOMIC DNA]</scope>
    <source>
        <strain evidence="3">cv. XS01</strain>
    </source>
</reference>
<protein>
    <recommendedName>
        <fullName evidence="4">Ubiquitin-like protease family profile domain-containing protein</fullName>
    </recommendedName>
</protein>
<feature type="region of interest" description="Disordered" evidence="1">
    <location>
        <begin position="19"/>
        <end position="62"/>
    </location>
</feature>
<gene>
    <name evidence="2" type="ORF">F511_18098</name>
</gene>
<accession>A0A2Z7BHD1</accession>
<feature type="compositionally biased region" description="Pro residues" evidence="1">
    <location>
        <begin position="22"/>
        <end position="58"/>
    </location>
</feature>
<sequence>MSELMSRGLNVVCSQQCLSPTPCSPPPISPPPHSTPTTSPPPISPPLPSPTPPSPPHASPSHLQRFEKHMTGVEAQLIMIWQQQVNIMDVLKSLQSDMLSFKSIVEDKRARSSVITLVMATRAEETPLTDSPDGFVCEVTWAGSLEVPGWTKVARMVPLSPVREEEIGSTESTPEAETDGLDSDRGVDSDEKRLQNLINPLPLMVPHILMAMGVQTDTATQWNIVRTTEFHKQSLSGECGVYAVVAAAFTLAEQNVYTLNDALVAAFGKFCTCSLWSQTWILD</sequence>
<dbReference type="AlphaFoldDB" id="A0A2Z7BHD1"/>
<dbReference type="EMBL" id="KV005752">
    <property type="protein sequence ID" value="KZV33535.1"/>
    <property type="molecule type" value="Genomic_DNA"/>
</dbReference>
<evidence type="ECO:0000256" key="1">
    <source>
        <dbReference type="SAM" id="MobiDB-lite"/>
    </source>
</evidence>
<name>A0A2Z7BHD1_9LAMI</name>
<dbReference type="Proteomes" id="UP000250235">
    <property type="component" value="Unassembled WGS sequence"/>
</dbReference>